<dbReference type="Proteomes" id="UP000515947">
    <property type="component" value="Chromosome"/>
</dbReference>
<dbReference type="KEGG" id="nmes:H9L09_15845"/>
<gene>
    <name evidence="2" type="ORF">H9L09_15845</name>
</gene>
<evidence type="ECO:0000256" key="1">
    <source>
        <dbReference type="SAM" id="Phobius"/>
    </source>
</evidence>
<sequence length="153" mass="15844">MTHAAGSAAAPAGARRVGYGVGALVNAVLLVLVNLWPGWDAVPFLTADTERVVGFVNASILAGLLTNLVYLLRDPAWLKSFGTMLTTGVGLAAIVAMWRVFPFDFDGSSTWELVTRILLGIAAVGSAIGFVVALIGLRRSPPRPRPAAGSASG</sequence>
<name>A0A7G9R8Q1_9ACTN</name>
<keyword evidence="1" id="KW-0812">Transmembrane</keyword>
<keyword evidence="3" id="KW-1185">Reference proteome</keyword>
<feature type="transmembrane region" description="Helical" evidence="1">
    <location>
        <begin position="113"/>
        <end position="137"/>
    </location>
</feature>
<accession>A0A7G9R8Q1</accession>
<dbReference type="EMBL" id="CP060713">
    <property type="protein sequence ID" value="QNN51976.1"/>
    <property type="molecule type" value="Genomic_DNA"/>
</dbReference>
<protein>
    <submittedName>
        <fullName evidence="2">Uncharacterized protein</fullName>
    </submittedName>
</protein>
<dbReference type="AlphaFoldDB" id="A0A7G9R8Q1"/>
<proteinExistence type="predicted"/>
<dbReference type="RefSeq" id="WP_187577819.1">
    <property type="nucleotide sequence ID" value="NZ_CP060713.1"/>
</dbReference>
<feature type="transmembrane region" description="Helical" evidence="1">
    <location>
        <begin position="84"/>
        <end position="101"/>
    </location>
</feature>
<organism evidence="2 3">
    <name type="scientific">Nocardioides mesophilus</name>
    <dbReference type="NCBI Taxonomy" id="433659"/>
    <lineage>
        <taxon>Bacteria</taxon>
        <taxon>Bacillati</taxon>
        <taxon>Actinomycetota</taxon>
        <taxon>Actinomycetes</taxon>
        <taxon>Propionibacteriales</taxon>
        <taxon>Nocardioidaceae</taxon>
        <taxon>Nocardioides</taxon>
    </lineage>
</organism>
<evidence type="ECO:0000313" key="2">
    <source>
        <dbReference type="EMBL" id="QNN51976.1"/>
    </source>
</evidence>
<reference evidence="2 3" key="1">
    <citation type="submission" date="2020-08" db="EMBL/GenBank/DDBJ databases">
        <title>Genome sequence of Nocardioides mesophilus KACC 16243T.</title>
        <authorList>
            <person name="Hyun D.-W."/>
            <person name="Bae J.-W."/>
        </authorList>
    </citation>
    <scope>NUCLEOTIDE SEQUENCE [LARGE SCALE GENOMIC DNA]</scope>
    <source>
        <strain evidence="2 3">KACC 16243</strain>
    </source>
</reference>
<keyword evidence="1" id="KW-1133">Transmembrane helix</keyword>
<feature type="transmembrane region" description="Helical" evidence="1">
    <location>
        <begin position="51"/>
        <end position="72"/>
    </location>
</feature>
<evidence type="ECO:0000313" key="3">
    <source>
        <dbReference type="Proteomes" id="UP000515947"/>
    </source>
</evidence>
<keyword evidence="1" id="KW-0472">Membrane</keyword>
<feature type="transmembrane region" description="Helical" evidence="1">
    <location>
        <begin position="17"/>
        <end position="39"/>
    </location>
</feature>